<sequence>MAYFDRSATPEEAAGVQVDIAAISGLTSP</sequence>
<keyword evidence="1" id="KW-0436">Ligase</keyword>
<organism evidence="1 2">
    <name type="scientific">Crocosphaera chwakensis CCY0110</name>
    <dbReference type="NCBI Taxonomy" id="391612"/>
    <lineage>
        <taxon>Bacteria</taxon>
        <taxon>Bacillati</taxon>
        <taxon>Cyanobacteriota</taxon>
        <taxon>Cyanophyceae</taxon>
        <taxon>Oscillatoriophycideae</taxon>
        <taxon>Chroococcales</taxon>
        <taxon>Aphanothecaceae</taxon>
        <taxon>Crocosphaera</taxon>
        <taxon>Crocosphaera chwakensis</taxon>
    </lineage>
</organism>
<dbReference type="EMBL" id="AAXW01000008">
    <property type="protein sequence ID" value="EAZ92204.1"/>
    <property type="molecule type" value="Genomic_DNA"/>
</dbReference>
<name>A3IMV1_9CHRO</name>
<evidence type="ECO:0000313" key="2">
    <source>
        <dbReference type="Proteomes" id="UP000003781"/>
    </source>
</evidence>
<protein>
    <submittedName>
        <fullName evidence="1">Acetyl-CoA carboxylase</fullName>
        <ecNumber evidence="1">6.4.1.2</ecNumber>
    </submittedName>
</protein>
<accession>A3IMV1</accession>
<dbReference type="AlphaFoldDB" id="A3IMV1"/>
<keyword evidence="2" id="KW-1185">Reference proteome</keyword>
<proteinExistence type="predicted"/>
<evidence type="ECO:0000313" key="1">
    <source>
        <dbReference type="EMBL" id="EAZ92204.1"/>
    </source>
</evidence>
<gene>
    <name evidence="1" type="ORF">CY0110_24876</name>
</gene>
<comment type="caution">
    <text evidence="1">The sequence shown here is derived from an EMBL/GenBank/DDBJ whole genome shotgun (WGS) entry which is preliminary data.</text>
</comment>
<dbReference type="EC" id="6.4.1.2" evidence="1"/>
<dbReference type="Proteomes" id="UP000003781">
    <property type="component" value="Unassembled WGS sequence"/>
</dbReference>
<reference evidence="1 2" key="1">
    <citation type="submission" date="2007-03" db="EMBL/GenBank/DDBJ databases">
        <authorList>
            <person name="Stal L."/>
            <person name="Ferriera S."/>
            <person name="Johnson J."/>
            <person name="Kravitz S."/>
            <person name="Beeson K."/>
            <person name="Sutton G."/>
            <person name="Rogers Y.-H."/>
            <person name="Friedman R."/>
            <person name="Frazier M."/>
            <person name="Venter J.C."/>
        </authorList>
    </citation>
    <scope>NUCLEOTIDE SEQUENCE [LARGE SCALE GENOMIC DNA]</scope>
    <source>
        <strain evidence="1 2">CCY0110</strain>
    </source>
</reference>
<dbReference type="GO" id="GO:0003989">
    <property type="term" value="F:acetyl-CoA carboxylase activity"/>
    <property type="evidence" value="ECO:0007669"/>
    <property type="project" value="UniProtKB-EC"/>
</dbReference>